<dbReference type="SMART" id="SM01152">
    <property type="entry name" value="DUF167"/>
    <property type="match status" value="1"/>
</dbReference>
<dbReference type="Pfam" id="PF02594">
    <property type="entry name" value="DUF167"/>
    <property type="match status" value="1"/>
</dbReference>
<dbReference type="STRING" id="1802129.A3J04_02675"/>
<evidence type="ECO:0000313" key="3">
    <source>
        <dbReference type="Proteomes" id="UP000177954"/>
    </source>
</evidence>
<dbReference type="PANTHER" id="PTHR13420:SF7">
    <property type="entry name" value="UPF0235 PROTEIN C15ORF40"/>
    <property type="match status" value="1"/>
</dbReference>
<dbReference type="InterPro" id="IPR003746">
    <property type="entry name" value="DUF167"/>
</dbReference>
<gene>
    <name evidence="2" type="ORF">A3J04_02675</name>
</gene>
<proteinExistence type="inferred from homology"/>
<evidence type="ECO:0000313" key="2">
    <source>
        <dbReference type="EMBL" id="OGZ55151.1"/>
    </source>
</evidence>
<dbReference type="SUPFAM" id="SSF69786">
    <property type="entry name" value="YggU-like"/>
    <property type="match status" value="1"/>
</dbReference>
<evidence type="ECO:0000256" key="1">
    <source>
        <dbReference type="ARBA" id="ARBA00010364"/>
    </source>
</evidence>
<comment type="caution">
    <text evidence="2">The sequence shown here is derived from an EMBL/GenBank/DDBJ whole genome shotgun (WGS) entry which is preliminary data.</text>
</comment>
<dbReference type="PANTHER" id="PTHR13420">
    <property type="entry name" value="UPF0235 PROTEIN C15ORF40"/>
    <property type="match status" value="1"/>
</dbReference>
<dbReference type="NCBIfam" id="TIGR00251">
    <property type="entry name" value="DUF167 family protein"/>
    <property type="match status" value="1"/>
</dbReference>
<dbReference type="AlphaFoldDB" id="A0A1G2GYV6"/>
<name>A0A1G2GYV6_9BACT</name>
<dbReference type="Proteomes" id="UP000177954">
    <property type="component" value="Unassembled WGS sequence"/>
</dbReference>
<sequence>MKVNVKVKPAARENSVVERSGELIVSTTAHAHGGKANDAVCRLVADHFGVSARRISIIQGRTSRRKVIEIAGYDG</sequence>
<dbReference type="InterPro" id="IPR036591">
    <property type="entry name" value="YggU-like_sf"/>
</dbReference>
<dbReference type="EMBL" id="MHNZ01000037">
    <property type="protein sequence ID" value="OGZ55151.1"/>
    <property type="molecule type" value="Genomic_DNA"/>
</dbReference>
<organism evidence="2 3">
    <name type="scientific">Candidatus Ryanbacteria bacterium RIFCSPLOWO2_02_FULL_47_14</name>
    <dbReference type="NCBI Taxonomy" id="1802129"/>
    <lineage>
        <taxon>Bacteria</taxon>
        <taxon>Candidatus Ryaniibacteriota</taxon>
    </lineage>
</organism>
<reference evidence="2 3" key="1">
    <citation type="journal article" date="2016" name="Nat. Commun.">
        <title>Thousands of microbial genomes shed light on interconnected biogeochemical processes in an aquifer system.</title>
        <authorList>
            <person name="Anantharaman K."/>
            <person name="Brown C.T."/>
            <person name="Hug L.A."/>
            <person name="Sharon I."/>
            <person name="Castelle C.J."/>
            <person name="Probst A.J."/>
            <person name="Thomas B.C."/>
            <person name="Singh A."/>
            <person name="Wilkins M.J."/>
            <person name="Karaoz U."/>
            <person name="Brodie E.L."/>
            <person name="Williams K.H."/>
            <person name="Hubbard S.S."/>
            <person name="Banfield J.F."/>
        </authorList>
    </citation>
    <scope>NUCLEOTIDE SEQUENCE [LARGE SCALE GENOMIC DNA]</scope>
</reference>
<dbReference type="GO" id="GO:0005737">
    <property type="term" value="C:cytoplasm"/>
    <property type="evidence" value="ECO:0007669"/>
    <property type="project" value="TreeGrafter"/>
</dbReference>
<dbReference type="Gene3D" id="3.30.1200.10">
    <property type="entry name" value="YggU-like"/>
    <property type="match status" value="1"/>
</dbReference>
<accession>A0A1G2GYV6</accession>
<protein>
    <submittedName>
        <fullName evidence="2">Uncharacterized protein</fullName>
    </submittedName>
</protein>
<comment type="similarity">
    <text evidence="1">Belongs to the UPF0235 family.</text>
</comment>